<evidence type="ECO:0000256" key="9">
    <source>
        <dbReference type="PIRSR" id="PIRSR037215-2"/>
    </source>
</evidence>
<organism evidence="11 12">
    <name type="scientific">Caldisericum exile (strain DSM 21853 / NBRC 104410 / AZM16c01)</name>
    <dbReference type="NCBI Taxonomy" id="511051"/>
    <lineage>
        <taxon>Bacteria</taxon>
        <taxon>Pseudomonadati</taxon>
        <taxon>Caldisericota/Cryosericota group</taxon>
        <taxon>Caldisericota</taxon>
        <taxon>Caldisericia</taxon>
        <taxon>Caldisericales</taxon>
        <taxon>Caldisericaceae</taxon>
        <taxon>Caldisericum</taxon>
    </lineage>
</organism>
<feature type="active site" evidence="8">
    <location>
        <position position="79"/>
    </location>
</feature>
<dbReference type="KEGG" id="cex:CSE_08300"/>
<dbReference type="EMBL" id="AP012051">
    <property type="protein sequence ID" value="BAL80956.1"/>
    <property type="molecule type" value="Genomic_DNA"/>
</dbReference>
<evidence type="ECO:0000256" key="8">
    <source>
        <dbReference type="PIRSR" id="PIRSR037215-1"/>
    </source>
</evidence>
<gene>
    <name evidence="11" type="primary">pepT</name>
    <name evidence="11" type="ordered locus">CSE_08300</name>
</gene>
<dbReference type="PROSITE" id="PS00759">
    <property type="entry name" value="ARGE_DAPE_CPG2_2"/>
    <property type="match status" value="1"/>
</dbReference>
<dbReference type="InterPro" id="IPR010161">
    <property type="entry name" value="Peptidase_M20B"/>
</dbReference>
<sequence length="407" mass="45776">MNEMIERFIKYVKVNTQSKEDSETFPSTPGQLELANIIKEDLIGMGFDASVSEHGYVYVFIPKNIDADSPKIGFLAHLDTSPEVTAQKVNPKLVEKYDGNDVVLNPEKNITLSPQKFPILKEFIGNDLIVTDGTTLLGADDKAGVVEIIQAIKEIKIENLPHGDIYIAFTPDEEVGHGVDKIDLSIFKPDFAYTLDGEGYGIFEYENFNAALLKYKIHGINTHPGTAKGAMKNAIKISQELMFLFPPLETPEATQGYEGFYHFYEINGGVEEVNLKAIIRDHDKTKFQLRKYFAENIANFLNDKYGEGTVSIEIKDQYYNMREIIEKHQEVLDLAKRAFERTGLEFKSKPIRGGTDGARLTYMGIPTPNIFSGGYNYHSIYEFVSVQAMEKAKEVVKNIILLATQKG</sequence>
<proteinExistence type="inferred from homology"/>
<evidence type="ECO:0000313" key="12">
    <source>
        <dbReference type="Proteomes" id="UP000004793"/>
    </source>
</evidence>
<evidence type="ECO:0000313" key="11">
    <source>
        <dbReference type="EMBL" id="BAL80956.1"/>
    </source>
</evidence>
<comment type="similarity">
    <text evidence="1">Belongs to the peptidase M20B family.</text>
</comment>
<dbReference type="GO" id="GO:0045148">
    <property type="term" value="F:tripeptide aminopeptidase activity"/>
    <property type="evidence" value="ECO:0007669"/>
    <property type="project" value="UniProtKB-UniRule"/>
</dbReference>
<evidence type="ECO:0000256" key="1">
    <source>
        <dbReference type="ARBA" id="ARBA00009692"/>
    </source>
</evidence>
<dbReference type="PANTHER" id="PTHR42994">
    <property type="entry name" value="PEPTIDASE T"/>
    <property type="match status" value="1"/>
</dbReference>
<reference evidence="11 12" key="1">
    <citation type="submission" date="2011-01" db="EMBL/GenBank/DDBJ databases">
        <title>Whole genome sequence of Caldisericum exile AZM16c01.</title>
        <authorList>
            <person name="Narita-Yamada S."/>
            <person name="Kawakoshi A."/>
            <person name="Nakamura S."/>
            <person name="Sasagawa M."/>
            <person name="Fukada J."/>
            <person name="Sekine M."/>
            <person name="Kato Y."/>
            <person name="Fukai R."/>
            <person name="Sasaki K."/>
            <person name="Hanamaki A."/>
            <person name="Narita H."/>
            <person name="Konno Y."/>
            <person name="Mori K."/>
            <person name="Yamazaki S."/>
            <person name="Suzuki K."/>
            <person name="Fujita N."/>
        </authorList>
    </citation>
    <scope>NUCLEOTIDE SEQUENCE [LARGE SCALE GENOMIC DNA]</scope>
    <source>
        <strain evidence="12">DSM 21853 / NBRC 104410 / AZM16c01</strain>
    </source>
</reference>
<keyword evidence="12" id="KW-1185">Reference proteome</keyword>
<dbReference type="Pfam" id="PF01546">
    <property type="entry name" value="Peptidase_M20"/>
    <property type="match status" value="1"/>
</dbReference>
<dbReference type="GO" id="GO:0006518">
    <property type="term" value="P:peptide metabolic process"/>
    <property type="evidence" value="ECO:0007669"/>
    <property type="project" value="InterPro"/>
</dbReference>
<evidence type="ECO:0000256" key="5">
    <source>
        <dbReference type="ARBA" id="ARBA00022833"/>
    </source>
</evidence>
<keyword evidence="4 11" id="KW-0378">Hydrolase</keyword>
<dbReference type="SUPFAM" id="SSF53187">
    <property type="entry name" value="Zn-dependent exopeptidases"/>
    <property type="match status" value="1"/>
</dbReference>
<feature type="binding site" evidence="9">
    <location>
        <position position="378"/>
    </location>
    <ligand>
        <name>Zn(2+)</name>
        <dbReference type="ChEBI" id="CHEBI:29105"/>
        <label>2</label>
    </ligand>
</feature>
<dbReference type="RefSeq" id="WP_014453359.1">
    <property type="nucleotide sequence ID" value="NC_017096.1"/>
</dbReference>
<keyword evidence="5 9" id="KW-0862">Zinc</keyword>
<feature type="binding site" evidence="9">
    <location>
        <position position="77"/>
    </location>
    <ligand>
        <name>Zn(2+)</name>
        <dbReference type="ChEBI" id="CHEBI:29105"/>
        <label>1</label>
    </ligand>
</feature>
<dbReference type="PIRSF" id="PIRSF037215">
    <property type="entry name" value="Peptidase_M20B"/>
    <property type="match status" value="1"/>
</dbReference>
<dbReference type="GO" id="GO:0006508">
    <property type="term" value="P:proteolysis"/>
    <property type="evidence" value="ECO:0007669"/>
    <property type="project" value="UniProtKB-UniRule"/>
</dbReference>
<dbReference type="GO" id="GO:0008270">
    <property type="term" value="F:zinc ion binding"/>
    <property type="evidence" value="ECO:0007669"/>
    <property type="project" value="InterPro"/>
</dbReference>
<dbReference type="EC" id="3.4.11.4" evidence="7"/>
<feature type="binding site" evidence="9">
    <location>
        <position position="140"/>
    </location>
    <ligand>
        <name>Zn(2+)</name>
        <dbReference type="ChEBI" id="CHEBI:29105"/>
        <label>2</label>
    </ligand>
</feature>
<evidence type="ECO:0000256" key="4">
    <source>
        <dbReference type="ARBA" id="ARBA00022801"/>
    </source>
</evidence>
<evidence type="ECO:0000256" key="7">
    <source>
        <dbReference type="NCBIfam" id="TIGR01882"/>
    </source>
</evidence>
<name>A0A7U6GEL5_CALEA</name>
<accession>A0A7U6GEL5</accession>
<feature type="binding site" evidence="9">
    <location>
        <position position="174"/>
    </location>
    <ligand>
        <name>Zn(2+)</name>
        <dbReference type="ChEBI" id="CHEBI:29105"/>
        <label>2</label>
    </ligand>
</feature>
<dbReference type="InterPro" id="IPR002933">
    <property type="entry name" value="Peptidase_M20"/>
</dbReference>
<dbReference type="InterPro" id="IPR001261">
    <property type="entry name" value="ArgE/DapE_CS"/>
</dbReference>
<dbReference type="SUPFAM" id="SSF55031">
    <property type="entry name" value="Bacterial exopeptidase dimerisation domain"/>
    <property type="match status" value="1"/>
</dbReference>
<feature type="binding site" evidence="9">
    <location>
        <position position="140"/>
    </location>
    <ligand>
        <name>Zn(2+)</name>
        <dbReference type="ChEBI" id="CHEBI:29105"/>
        <label>1</label>
    </ligand>
</feature>
<evidence type="ECO:0000256" key="2">
    <source>
        <dbReference type="ARBA" id="ARBA00022670"/>
    </source>
</evidence>
<dbReference type="Proteomes" id="UP000004793">
    <property type="component" value="Chromosome"/>
</dbReference>
<protein>
    <recommendedName>
        <fullName evidence="7">Peptidase T</fullName>
        <ecNumber evidence="7">3.4.11.4</ecNumber>
    </recommendedName>
</protein>
<feature type="active site" description="Proton acceptor" evidence="8">
    <location>
        <position position="173"/>
    </location>
</feature>
<dbReference type="InterPro" id="IPR036264">
    <property type="entry name" value="Bact_exopeptidase_dim_dom"/>
</dbReference>
<dbReference type="Gene3D" id="3.40.630.10">
    <property type="entry name" value="Zn peptidases"/>
    <property type="match status" value="1"/>
</dbReference>
<keyword evidence="6" id="KW-0482">Metalloprotease</keyword>
<dbReference type="GO" id="GO:0005829">
    <property type="term" value="C:cytosol"/>
    <property type="evidence" value="ECO:0007669"/>
    <property type="project" value="TreeGrafter"/>
</dbReference>
<dbReference type="PANTHER" id="PTHR42994:SF1">
    <property type="entry name" value="PEPTIDASE T"/>
    <property type="match status" value="1"/>
</dbReference>
<feature type="binding site" evidence="9">
    <location>
        <position position="196"/>
    </location>
    <ligand>
        <name>Zn(2+)</name>
        <dbReference type="ChEBI" id="CHEBI:29105"/>
        <label>1</label>
    </ligand>
</feature>
<dbReference type="Pfam" id="PF07687">
    <property type="entry name" value="M20_dimer"/>
    <property type="match status" value="1"/>
</dbReference>
<dbReference type="InterPro" id="IPR011650">
    <property type="entry name" value="Peptidase_M20_dimer"/>
</dbReference>
<dbReference type="GO" id="GO:0008237">
    <property type="term" value="F:metallopeptidase activity"/>
    <property type="evidence" value="ECO:0007669"/>
    <property type="project" value="UniProtKB-KW"/>
</dbReference>
<dbReference type="AlphaFoldDB" id="A0A7U6GEL5"/>
<dbReference type="Gene3D" id="3.30.70.360">
    <property type="match status" value="1"/>
</dbReference>
<dbReference type="NCBIfam" id="NF003976">
    <property type="entry name" value="PRK05469.1"/>
    <property type="match status" value="1"/>
</dbReference>
<dbReference type="PROSITE" id="PS00758">
    <property type="entry name" value="ARGE_DAPE_CPG2_1"/>
    <property type="match status" value="1"/>
</dbReference>
<feature type="domain" description="Peptidase M20 dimerisation" evidence="10">
    <location>
        <begin position="205"/>
        <end position="308"/>
    </location>
</feature>
<keyword evidence="11" id="KW-0031">Aminopeptidase</keyword>
<dbReference type="OrthoDB" id="9804934at2"/>
<keyword evidence="3 9" id="KW-0479">Metal-binding</keyword>
<dbReference type="NCBIfam" id="NF009920">
    <property type="entry name" value="PRK13381.1"/>
    <property type="match status" value="1"/>
</dbReference>
<keyword evidence="2" id="KW-0645">Protease</keyword>
<comment type="cofactor">
    <cofactor evidence="9">
        <name>Zn(2+)</name>
        <dbReference type="ChEBI" id="CHEBI:29105"/>
    </cofactor>
    <text evidence="9">Binds 2 Zn(2+) ions per subunit.</text>
</comment>
<evidence type="ECO:0000256" key="6">
    <source>
        <dbReference type="ARBA" id="ARBA00023049"/>
    </source>
</evidence>
<dbReference type="CDD" id="cd03892">
    <property type="entry name" value="M20_peptT"/>
    <property type="match status" value="1"/>
</dbReference>
<evidence type="ECO:0000256" key="3">
    <source>
        <dbReference type="ARBA" id="ARBA00022723"/>
    </source>
</evidence>
<evidence type="ECO:0000259" key="10">
    <source>
        <dbReference type="Pfam" id="PF07687"/>
    </source>
</evidence>
<dbReference type="NCBIfam" id="TIGR01882">
    <property type="entry name" value="peptidase-T"/>
    <property type="match status" value="1"/>
</dbReference>